<keyword evidence="8" id="KW-0067">ATP-binding</keyword>
<dbReference type="Pfam" id="PF01966">
    <property type="entry name" value="HD"/>
    <property type="match status" value="1"/>
</dbReference>
<dbReference type="GO" id="GO:0005524">
    <property type="term" value="F:ATP binding"/>
    <property type="evidence" value="ECO:0007669"/>
    <property type="project" value="UniProtKB-KW"/>
</dbReference>
<dbReference type="GO" id="GO:0008033">
    <property type="term" value="P:tRNA processing"/>
    <property type="evidence" value="ECO:0007669"/>
    <property type="project" value="UniProtKB-KW"/>
</dbReference>
<evidence type="ECO:0000256" key="8">
    <source>
        <dbReference type="ARBA" id="ARBA00022840"/>
    </source>
</evidence>
<dbReference type="InterPro" id="IPR006674">
    <property type="entry name" value="HD_domain"/>
</dbReference>
<dbReference type="GO" id="GO:1990817">
    <property type="term" value="F:poly(A) RNA polymerase activity"/>
    <property type="evidence" value="ECO:0007669"/>
    <property type="project" value="UniProtKB-EC"/>
</dbReference>
<comment type="similarity">
    <text evidence="11">Belongs to the tRNA nucleotidyltransferase/poly(A) polymerase family.</text>
</comment>
<dbReference type="InterPro" id="IPR050124">
    <property type="entry name" value="tRNA_CCA-adding_enzyme"/>
</dbReference>
<dbReference type="GO" id="GO:0042245">
    <property type="term" value="P:RNA repair"/>
    <property type="evidence" value="ECO:0007669"/>
    <property type="project" value="UniProtKB-KW"/>
</dbReference>
<dbReference type="STRING" id="596327.PORUE0001_0799"/>
<dbReference type="EMBL" id="ACLR01000242">
    <property type="protein sequence ID" value="EEK15881.1"/>
    <property type="molecule type" value="Genomic_DNA"/>
</dbReference>
<dbReference type="CDD" id="cd00077">
    <property type="entry name" value="HDc"/>
    <property type="match status" value="1"/>
</dbReference>
<dbReference type="GO" id="GO:0046872">
    <property type="term" value="F:metal ion binding"/>
    <property type="evidence" value="ECO:0007669"/>
    <property type="project" value="UniProtKB-KW"/>
</dbReference>
<keyword evidence="10 11" id="KW-0694">RNA-binding</keyword>
<keyword evidence="2 11" id="KW-0808">Transferase</keyword>
<sequence length="501" mass="56922">MRQPSFTIIEEIDMPIPFDPYADYSPYLRHPVFALVGRVADALDLETYVVGGWVRDLFLQRPSSDIDIVCVGSGIALAKAVAREIGPKCQVHVFANFGTAQLRYKGVEVEFVGARRESYQRDSRKPIVEDGTLEDDQERRDFTINAMAISLNERTYGELVDPFYGLEDLQDYMIRTPVDPQVTFDDDPLRMMRAVRFASQLGFFIDDAVFDAIVKLRERIKIVSAERIIVELNKIMLSPRPSVGLSLMEQTGLLELILPEVQLLRGTETVVGVGHKDNLAHTYQVVDQLAAKSDNLYLRWAALLHDIAKPKTKRWDAQQGWTFHNHNYIGAKMVPRMFRRLKLPLDSHMQYVAKLVDLHMRPSSLVDEGVTDSAIRRLLFDAGDDIEDLMTLVESDVTSKNPKRVQQVLDNYQVIRRKLQEVEEKDRIRNFAPPIDGAEIMRLFGIPPSQIVGTLKERIKNAILDGEIPNEYGPARELLLKEAAERGLKPQEGEPAKPTND</sequence>
<evidence type="ECO:0000256" key="12">
    <source>
        <dbReference type="SAM" id="MobiDB-lite"/>
    </source>
</evidence>
<evidence type="ECO:0000256" key="7">
    <source>
        <dbReference type="ARBA" id="ARBA00022800"/>
    </source>
</evidence>
<reference evidence="16 17" key="1">
    <citation type="submission" date="2009-04" db="EMBL/GenBank/DDBJ databases">
        <authorList>
            <person name="Sebastian Y."/>
            <person name="Madupu R."/>
            <person name="Durkin A.S."/>
            <person name="Torralba M."/>
            <person name="Methe B."/>
            <person name="Sutton G.G."/>
            <person name="Strausberg R.L."/>
            <person name="Nelson K.E."/>
        </authorList>
    </citation>
    <scope>NUCLEOTIDE SEQUENCE [LARGE SCALE GENOMIC DNA]</scope>
    <source>
        <strain evidence="16 17">60-3</strain>
    </source>
</reference>
<dbReference type="InterPro" id="IPR002646">
    <property type="entry name" value="PolA_pol_head_dom"/>
</dbReference>
<dbReference type="InterPro" id="IPR003607">
    <property type="entry name" value="HD/PDEase_dom"/>
</dbReference>
<dbReference type="InterPro" id="IPR032828">
    <property type="entry name" value="PolyA_RNA-bd"/>
</dbReference>
<keyword evidence="3" id="KW-0819">tRNA processing</keyword>
<evidence type="ECO:0000313" key="17">
    <source>
        <dbReference type="Proteomes" id="UP000003303"/>
    </source>
</evidence>
<dbReference type="PANTHER" id="PTHR47545">
    <property type="entry name" value="MULTIFUNCTIONAL CCA PROTEIN"/>
    <property type="match status" value="1"/>
</dbReference>
<gene>
    <name evidence="16" type="primary">pcnA</name>
    <name evidence="16" type="ORF">PORUE0001_0799</name>
</gene>
<feature type="domain" description="Poly A polymerase head" evidence="13">
    <location>
        <begin position="47"/>
        <end position="175"/>
    </location>
</feature>
<protein>
    <submittedName>
        <fullName evidence="16">tRNA nucleotidyltransferase/poly(A) polymerase family protein</fullName>
        <ecNumber evidence="16">2.7.7.19</ecNumber>
    </submittedName>
</protein>
<dbReference type="eggNOG" id="COG0617">
    <property type="taxonomic scope" value="Bacteria"/>
</dbReference>
<evidence type="ECO:0000256" key="3">
    <source>
        <dbReference type="ARBA" id="ARBA00022694"/>
    </source>
</evidence>
<keyword evidence="4 16" id="KW-0548">Nucleotidyltransferase</keyword>
<dbReference type="Gene3D" id="3.30.460.10">
    <property type="entry name" value="Beta Polymerase, domain 2"/>
    <property type="match status" value="1"/>
</dbReference>
<comment type="caution">
    <text evidence="16">The sequence shown here is derived from an EMBL/GenBank/DDBJ whole genome shotgun (WGS) entry which is preliminary data.</text>
</comment>
<accession>C2MEH4</accession>
<name>C2MEH4_9PORP</name>
<comment type="cofactor">
    <cofactor evidence="1">
        <name>Mg(2+)</name>
        <dbReference type="ChEBI" id="CHEBI:18420"/>
    </cofactor>
</comment>
<dbReference type="FunFam" id="3.30.460.10:FF:000033">
    <property type="entry name" value="Poly A polymerase head domain protein"/>
    <property type="match status" value="1"/>
</dbReference>
<evidence type="ECO:0000313" key="16">
    <source>
        <dbReference type="EMBL" id="EEK15881.1"/>
    </source>
</evidence>
<dbReference type="Pfam" id="PF01743">
    <property type="entry name" value="PolyA_pol"/>
    <property type="match status" value="1"/>
</dbReference>
<dbReference type="NCBIfam" id="TIGR00277">
    <property type="entry name" value="HDIG"/>
    <property type="match status" value="1"/>
</dbReference>
<keyword evidence="17" id="KW-1185">Reference proteome</keyword>
<evidence type="ECO:0000256" key="4">
    <source>
        <dbReference type="ARBA" id="ARBA00022695"/>
    </source>
</evidence>
<keyword evidence="6" id="KW-0547">Nucleotide-binding</keyword>
<keyword evidence="9" id="KW-0460">Magnesium</keyword>
<dbReference type="SUPFAM" id="SSF81301">
    <property type="entry name" value="Nucleotidyltransferase"/>
    <property type="match status" value="1"/>
</dbReference>
<evidence type="ECO:0000256" key="2">
    <source>
        <dbReference type="ARBA" id="ARBA00022679"/>
    </source>
</evidence>
<dbReference type="InterPro" id="IPR006675">
    <property type="entry name" value="HDIG_dom"/>
</dbReference>
<feature type="domain" description="tRNA nucleotidyltransferase/poly(A) polymerase RNA and SrmB- binding" evidence="15">
    <location>
        <begin position="202"/>
        <end position="261"/>
    </location>
</feature>
<evidence type="ECO:0000259" key="15">
    <source>
        <dbReference type="Pfam" id="PF12627"/>
    </source>
</evidence>
<dbReference type="Gene3D" id="1.10.3090.10">
    <property type="entry name" value="cca-adding enzyme, domain 2"/>
    <property type="match status" value="1"/>
</dbReference>
<evidence type="ECO:0000256" key="10">
    <source>
        <dbReference type="ARBA" id="ARBA00022884"/>
    </source>
</evidence>
<dbReference type="CDD" id="cd05398">
    <property type="entry name" value="NT_ClassII-CCAase"/>
    <property type="match status" value="1"/>
</dbReference>
<dbReference type="Proteomes" id="UP000003303">
    <property type="component" value="Unassembled WGS sequence"/>
</dbReference>
<evidence type="ECO:0000256" key="1">
    <source>
        <dbReference type="ARBA" id="ARBA00001946"/>
    </source>
</evidence>
<keyword evidence="5" id="KW-0479">Metal-binding</keyword>
<evidence type="ECO:0000256" key="11">
    <source>
        <dbReference type="RuleBase" id="RU003953"/>
    </source>
</evidence>
<proteinExistence type="inferred from homology"/>
<dbReference type="InterPro" id="IPR043519">
    <property type="entry name" value="NT_sf"/>
</dbReference>
<dbReference type="AlphaFoldDB" id="C2MEH4"/>
<dbReference type="Pfam" id="PF12627">
    <property type="entry name" value="PolyA_pol_RNAbd"/>
    <property type="match status" value="1"/>
</dbReference>
<dbReference type="SUPFAM" id="SSF81891">
    <property type="entry name" value="Poly A polymerase C-terminal region-like"/>
    <property type="match status" value="1"/>
</dbReference>
<organism evidence="16 17">
    <name type="scientific">Porphyromonas uenonis 60-3</name>
    <dbReference type="NCBI Taxonomy" id="596327"/>
    <lineage>
        <taxon>Bacteria</taxon>
        <taxon>Pseudomonadati</taxon>
        <taxon>Bacteroidota</taxon>
        <taxon>Bacteroidia</taxon>
        <taxon>Bacteroidales</taxon>
        <taxon>Porphyromonadaceae</taxon>
        <taxon>Porphyromonas</taxon>
    </lineage>
</organism>
<feature type="domain" description="HD" evidence="14">
    <location>
        <begin position="280"/>
        <end position="364"/>
    </location>
</feature>
<dbReference type="EC" id="2.7.7.19" evidence="16"/>
<evidence type="ECO:0000256" key="6">
    <source>
        <dbReference type="ARBA" id="ARBA00022741"/>
    </source>
</evidence>
<keyword evidence="7" id="KW-0692">RNA repair</keyword>
<evidence type="ECO:0000256" key="5">
    <source>
        <dbReference type="ARBA" id="ARBA00022723"/>
    </source>
</evidence>
<dbReference type="GO" id="GO:0003723">
    <property type="term" value="F:RNA binding"/>
    <property type="evidence" value="ECO:0007669"/>
    <property type="project" value="UniProtKB-KW"/>
</dbReference>
<evidence type="ECO:0000256" key="9">
    <source>
        <dbReference type="ARBA" id="ARBA00022842"/>
    </source>
</evidence>
<dbReference type="PANTHER" id="PTHR47545:SF1">
    <property type="entry name" value="MULTIFUNCTIONAL CCA PROTEIN"/>
    <property type="match status" value="1"/>
</dbReference>
<evidence type="ECO:0000259" key="13">
    <source>
        <dbReference type="Pfam" id="PF01743"/>
    </source>
</evidence>
<evidence type="ECO:0000259" key="14">
    <source>
        <dbReference type="Pfam" id="PF01966"/>
    </source>
</evidence>
<feature type="region of interest" description="Disordered" evidence="12">
    <location>
        <begin position="482"/>
        <end position="501"/>
    </location>
</feature>